<accession>A0A7X6PQ16</accession>
<keyword evidence="1" id="KW-1133">Transmembrane helix</keyword>
<evidence type="ECO:0000256" key="1">
    <source>
        <dbReference type="SAM" id="Phobius"/>
    </source>
</evidence>
<keyword evidence="1" id="KW-0812">Transmembrane</keyword>
<evidence type="ECO:0000313" key="2">
    <source>
        <dbReference type="EMBL" id="NLA56891.1"/>
    </source>
</evidence>
<protein>
    <submittedName>
        <fullName evidence="2">DUF3995 domain-containing protein</fullName>
    </submittedName>
</protein>
<name>A0A7X6PQ16_9CORY</name>
<sequence length="140" mass="13873">MRGQHVVRVAGVAGLAGVSVLHAVWATGSPWPARSAHDLAEAVVGQADAVPGAFPTALVAAGTAGAGLLAAGAFGGGSLQRGGVRLVAALFGLRAALGGEVALTVLKLPPAGPRFRTLDRRYYRPAAAALGAVLCFSTLP</sequence>
<feature type="transmembrane region" description="Helical" evidence="1">
    <location>
        <begin position="50"/>
        <end position="74"/>
    </location>
</feature>
<gene>
    <name evidence="2" type="ORF">GX859_11505</name>
</gene>
<evidence type="ECO:0000313" key="3">
    <source>
        <dbReference type="Proteomes" id="UP000557899"/>
    </source>
</evidence>
<dbReference type="Pfam" id="PF13160">
    <property type="entry name" value="DUF3995"/>
    <property type="match status" value="1"/>
</dbReference>
<dbReference type="Proteomes" id="UP000557899">
    <property type="component" value="Unassembled WGS sequence"/>
</dbReference>
<proteinExistence type="predicted"/>
<dbReference type="EMBL" id="JAAZHI010000224">
    <property type="protein sequence ID" value="NLA56891.1"/>
    <property type="molecule type" value="Genomic_DNA"/>
</dbReference>
<organism evidence="2 3">
    <name type="scientific">Corynebacterium humireducens</name>
    <dbReference type="NCBI Taxonomy" id="1223514"/>
    <lineage>
        <taxon>Bacteria</taxon>
        <taxon>Bacillati</taxon>
        <taxon>Actinomycetota</taxon>
        <taxon>Actinomycetes</taxon>
        <taxon>Mycobacteriales</taxon>
        <taxon>Corynebacteriaceae</taxon>
        <taxon>Corynebacterium</taxon>
    </lineage>
</organism>
<reference evidence="2 3" key="1">
    <citation type="journal article" date="2020" name="Biotechnol. Biofuels">
        <title>New insights from the biogas microbiome by comprehensive genome-resolved metagenomics of nearly 1600 species originating from multiple anaerobic digesters.</title>
        <authorList>
            <person name="Campanaro S."/>
            <person name="Treu L."/>
            <person name="Rodriguez-R L.M."/>
            <person name="Kovalovszki A."/>
            <person name="Ziels R.M."/>
            <person name="Maus I."/>
            <person name="Zhu X."/>
            <person name="Kougias P.G."/>
            <person name="Basile A."/>
            <person name="Luo G."/>
            <person name="Schluter A."/>
            <person name="Konstantinidis K.T."/>
            <person name="Angelidaki I."/>
        </authorList>
    </citation>
    <scope>NUCLEOTIDE SEQUENCE [LARGE SCALE GENOMIC DNA]</scope>
    <source>
        <strain evidence="2">AS15tlH2ME_198</strain>
    </source>
</reference>
<dbReference type="AlphaFoldDB" id="A0A7X6PQ16"/>
<keyword evidence="1" id="KW-0472">Membrane</keyword>
<dbReference type="InterPro" id="IPR025058">
    <property type="entry name" value="DUF3995"/>
</dbReference>
<comment type="caution">
    <text evidence="2">The sequence shown here is derived from an EMBL/GenBank/DDBJ whole genome shotgun (WGS) entry which is preliminary data.</text>
</comment>